<dbReference type="InterPro" id="IPR016024">
    <property type="entry name" value="ARM-type_fold"/>
</dbReference>
<evidence type="ECO:0000313" key="8">
    <source>
        <dbReference type="EMBL" id="RQX72306.1"/>
    </source>
</evidence>
<keyword evidence="6" id="KW-0472">Membrane</keyword>
<dbReference type="PANTHER" id="PTHR22781">
    <property type="entry name" value="DELTA ADAPTIN-RELATED"/>
    <property type="match status" value="1"/>
</dbReference>
<dbReference type="GO" id="GO:0010008">
    <property type="term" value="C:endosome membrane"/>
    <property type="evidence" value="ECO:0007669"/>
    <property type="project" value="TreeGrafter"/>
</dbReference>
<evidence type="ECO:0000313" key="9">
    <source>
        <dbReference type="Proteomes" id="UP000284452"/>
    </source>
</evidence>
<evidence type="ECO:0000256" key="7">
    <source>
        <dbReference type="SAM" id="MobiDB-lite"/>
    </source>
</evidence>
<keyword evidence="3" id="KW-0813">Transport</keyword>
<evidence type="ECO:0000256" key="3">
    <source>
        <dbReference type="ARBA" id="ARBA00022448"/>
    </source>
</evidence>
<evidence type="ECO:0000256" key="4">
    <source>
        <dbReference type="ARBA" id="ARBA00022737"/>
    </source>
</evidence>
<evidence type="ECO:0000256" key="5">
    <source>
        <dbReference type="ARBA" id="ARBA00022927"/>
    </source>
</evidence>
<dbReference type="AlphaFoldDB" id="A0A3R8GAK1"/>
<evidence type="ECO:0000256" key="2">
    <source>
        <dbReference type="ARBA" id="ARBA00006613"/>
    </source>
</evidence>
<gene>
    <name evidence="8" type="ORF">TGCAST_309370A</name>
</gene>
<accession>A0A3R8GAK1</accession>
<dbReference type="PANTHER" id="PTHR22781:SF12">
    <property type="entry name" value="AP-3 COMPLEX SUBUNIT DELTA-1"/>
    <property type="match status" value="1"/>
</dbReference>
<name>A0A3R8GAK1_TOXGO</name>
<comment type="caution">
    <text evidence="8">The sequence shown here is derived from an EMBL/GenBank/DDBJ whole genome shotgun (WGS) entry which is preliminary data.</text>
</comment>
<keyword evidence="4" id="KW-0677">Repeat</keyword>
<keyword evidence="5" id="KW-0653">Protein transport</keyword>
<dbReference type="VEuPathDB" id="ToxoDB:TGCAST_309370A"/>
<comment type="similarity">
    <text evidence="2">Belongs to the adaptor complexes large subunit family.</text>
</comment>
<dbReference type="SUPFAM" id="SSF48371">
    <property type="entry name" value="ARM repeat"/>
    <property type="match status" value="1"/>
</dbReference>
<evidence type="ECO:0000256" key="1">
    <source>
        <dbReference type="ARBA" id="ARBA00004308"/>
    </source>
</evidence>
<reference evidence="8 9" key="1">
    <citation type="submission" date="2017-10" db="EMBL/GenBank/DDBJ databases">
        <authorList>
            <person name="Sibley D."/>
            <person name="Venepally P."/>
            <person name="Karamycheva S."/>
            <person name="Hadjithomas M."/>
            <person name="Khan A."/>
            <person name="Brunk B."/>
            <person name="Roos D."/>
            <person name="Caler E."/>
            <person name="Lorenzi H."/>
        </authorList>
    </citation>
    <scope>NUCLEOTIDE SEQUENCE [LARGE SCALE GENOMIC DNA]</scope>
    <source>
        <strain evidence="8 9">CAST</strain>
    </source>
</reference>
<dbReference type="Proteomes" id="UP000284452">
    <property type="component" value="Unassembled WGS sequence"/>
</dbReference>
<evidence type="ECO:0000256" key="6">
    <source>
        <dbReference type="ARBA" id="ARBA00023136"/>
    </source>
</evidence>
<dbReference type="GO" id="GO:0030123">
    <property type="term" value="C:AP-3 adaptor complex"/>
    <property type="evidence" value="ECO:0007669"/>
    <property type="project" value="InterPro"/>
</dbReference>
<dbReference type="Gene3D" id="1.25.10.10">
    <property type="entry name" value="Leucine-rich Repeat Variant"/>
    <property type="match status" value="1"/>
</dbReference>
<dbReference type="EMBL" id="AHIV02000860">
    <property type="protein sequence ID" value="RQX72306.1"/>
    <property type="molecule type" value="Genomic_DNA"/>
</dbReference>
<proteinExistence type="inferred from homology"/>
<dbReference type="GO" id="GO:0006623">
    <property type="term" value="P:protein targeting to vacuole"/>
    <property type="evidence" value="ECO:0007669"/>
    <property type="project" value="TreeGrafter"/>
</dbReference>
<comment type="subcellular location">
    <subcellularLocation>
        <location evidence="1">Endomembrane system</location>
    </subcellularLocation>
</comment>
<feature type="non-terminal residue" evidence="8">
    <location>
        <position position="179"/>
    </location>
</feature>
<sequence>MFQSRTSLPSLIRGLRAAQQEGNDDEFLSASLQQIKEELVSASSPASQSLSSLLGRAPSASVRSTALLKLAYLQMLGVDLGFATFSVVEAMSVQSFTLKRPAYFACALAFASPLSATSLRARENDACAREEAQDGRQLSGSGAEGRNLADEKQKQQQALSLLTTNLFKKDFNSKETHET</sequence>
<dbReference type="InterPro" id="IPR017105">
    <property type="entry name" value="AP3_complex_dsu"/>
</dbReference>
<dbReference type="InterPro" id="IPR011989">
    <property type="entry name" value="ARM-like"/>
</dbReference>
<dbReference type="GO" id="GO:0006896">
    <property type="term" value="P:Golgi to vacuole transport"/>
    <property type="evidence" value="ECO:0007669"/>
    <property type="project" value="TreeGrafter"/>
</dbReference>
<organism evidence="8 9">
    <name type="scientific">Toxoplasma gondii CAST</name>
    <dbReference type="NCBI Taxonomy" id="943122"/>
    <lineage>
        <taxon>Eukaryota</taxon>
        <taxon>Sar</taxon>
        <taxon>Alveolata</taxon>
        <taxon>Apicomplexa</taxon>
        <taxon>Conoidasida</taxon>
        <taxon>Coccidia</taxon>
        <taxon>Eucoccidiorida</taxon>
        <taxon>Eimeriorina</taxon>
        <taxon>Sarcocystidae</taxon>
        <taxon>Toxoplasma</taxon>
    </lineage>
</organism>
<feature type="region of interest" description="Disordered" evidence="7">
    <location>
        <begin position="131"/>
        <end position="156"/>
    </location>
</feature>
<protein>
    <submittedName>
        <fullName evidence="8">Adaptin n terminal region domain-containing protein</fullName>
    </submittedName>
</protein>